<accession>A0ACC4DFE2</accession>
<protein>
    <submittedName>
        <fullName evidence="1">Uncharacterized protein</fullName>
    </submittedName>
</protein>
<keyword evidence="2" id="KW-1185">Reference proteome</keyword>
<proteinExistence type="predicted"/>
<evidence type="ECO:0000313" key="2">
    <source>
        <dbReference type="Proteomes" id="UP001638806"/>
    </source>
</evidence>
<dbReference type="EMBL" id="JBGNUJ010000010">
    <property type="protein sequence ID" value="KAL3955081.1"/>
    <property type="molecule type" value="Genomic_DNA"/>
</dbReference>
<comment type="caution">
    <text evidence="1">The sequence shown here is derived from an EMBL/GenBank/DDBJ whole genome shotgun (WGS) entry which is preliminary data.</text>
</comment>
<reference evidence="1" key="1">
    <citation type="submission" date="2024-12" db="EMBL/GenBank/DDBJ databases">
        <title>Comparative genomics and development of molecular markers within Purpureocillium lilacinum and among Purpureocillium species.</title>
        <authorList>
            <person name="Yeh Z.-Y."/>
            <person name="Ni N.-T."/>
            <person name="Lo P.-H."/>
            <person name="Mushyakhwo K."/>
            <person name="Lin C.-F."/>
            <person name="Nai Y.-S."/>
        </authorList>
    </citation>
    <scope>NUCLEOTIDE SEQUENCE</scope>
    <source>
        <strain evidence="1">NCHU-NPUST-175</strain>
    </source>
</reference>
<name>A0ACC4DFE2_PURLI</name>
<organism evidence="1 2">
    <name type="scientific">Purpureocillium lilacinum</name>
    <name type="common">Paecilomyces lilacinus</name>
    <dbReference type="NCBI Taxonomy" id="33203"/>
    <lineage>
        <taxon>Eukaryota</taxon>
        <taxon>Fungi</taxon>
        <taxon>Dikarya</taxon>
        <taxon>Ascomycota</taxon>
        <taxon>Pezizomycotina</taxon>
        <taxon>Sordariomycetes</taxon>
        <taxon>Hypocreomycetidae</taxon>
        <taxon>Hypocreales</taxon>
        <taxon>Ophiocordycipitaceae</taxon>
        <taxon>Purpureocillium</taxon>
    </lineage>
</organism>
<dbReference type="Proteomes" id="UP001638806">
    <property type="component" value="Unassembled WGS sequence"/>
</dbReference>
<sequence>MEADFEAVREPVMHILSELEDDIDREKLRILLILSKRVSTFEQKAKLVRDALEELLEADDDLAAMYLSEKQHDLYRGLDDHTEIEMLLESYNKLTDEIVQEAGNLVSGIRNTEEIRSVRAILDANRNALMLLDLKFSVGTLGLAMGTFLAGLYGMNLENFIEETNWGFGAVTGVSSIFSLIVCWYGLVKLRKVQRIKMMSGERPSMPRGLSYREDGALGLLDSRNKEMLRRAHLQRAMATKKRWLPFWGEKSGAICPHGLDKSRVGVAEHSAGGILGLSVYYLVVLASSQSRLSPVLILL</sequence>
<evidence type="ECO:0000313" key="1">
    <source>
        <dbReference type="EMBL" id="KAL3955081.1"/>
    </source>
</evidence>
<gene>
    <name evidence="1" type="ORF">ACCO45_010644</name>
</gene>